<organism evidence="2 4">
    <name type="scientific">Capnocytophaga catalasegens</name>
    <dbReference type="NCBI Taxonomy" id="1004260"/>
    <lineage>
        <taxon>Bacteria</taxon>
        <taxon>Pseudomonadati</taxon>
        <taxon>Bacteroidota</taxon>
        <taxon>Flavobacteriia</taxon>
        <taxon>Flavobacteriales</taxon>
        <taxon>Flavobacteriaceae</taxon>
        <taxon>Capnocytophaga</taxon>
    </lineage>
</organism>
<evidence type="ECO:0000313" key="5">
    <source>
        <dbReference type="Proteomes" id="UP001208692"/>
    </source>
</evidence>
<evidence type="ECO:0008006" key="6">
    <source>
        <dbReference type="Google" id="ProtNLM"/>
    </source>
</evidence>
<keyword evidence="1" id="KW-0812">Transmembrane</keyword>
<feature type="transmembrane region" description="Helical" evidence="1">
    <location>
        <begin position="35"/>
        <end position="57"/>
    </location>
</feature>
<proteinExistence type="predicted"/>
<dbReference type="Proteomes" id="UP001207736">
    <property type="component" value="Unassembled WGS sequence"/>
</dbReference>
<keyword evidence="1" id="KW-1133">Transmembrane helix</keyword>
<accession>A0AAV5AZ18</accession>
<dbReference type="AlphaFoldDB" id="A0AAV5AZ18"/>
<sequence length="104" mass="12034">MTSEDSNKTQKILSIIERIFLIIKNLIYIKMKYIILQVAFLLFTAITFGQNVSFMILKDKTKVDRYGVVILKVMVKNKSNEAITIFKPAEDNDFFSGYDKIDLS</sequence>
<comment type="caution">
    <text evidence="2">The sequence shown here is derived from an EMBL/GenBank/DDBJ whole genome shotgun (WGS) entry which is preliminary data.</text>
</comment>
<dbReference type="EMBL" id="BQKA01000024">
    <property type="protein sequence ID" value="GJM50358.1"/>
    <property type="molecule type" value="Genomic_DNA"/>
</dbReference>
<evidence type="ECO:0000313" key="3">
    <source>
        <dbReference type="EMBL" id="GJM53875.1"/>
    </source>
</evidence>
<reference evidence="2 5" key="1">
    <citation type="submission" date="2021-11" db="EMBL/GenBank/DDBJ databases">
        <title>Draft genome sequence of Capnocytophaga sp. strain KC07075 isolated from cat oral cavity.</title>
        <authorList>
            <person name="Suzuki M."/>
            <person name="Imaoka K."/>
            <person name="Kimura M."/>
            <person name="Morikawa S."/>
            <person name="Maeda K."/>
        </authorList>
    </citation>
    <scope>NUCLEOTIDE SEQUENCE</scope>
    <source>
        <strain evidence="2">KC07075</strain>
        <strain evidence="3 5">KC07079</strain>
    </source>
</reference>
<name>A0AAV5AZ18_9FLAO</name>
<keyword evidence="1" id="KW-0472">Membrane</keyword>
<feature type="transmembrane region" description="Helical" evidence="1">
    <location>
        <begin position="12"/>
        <end position="29"/>
    </location>
</feature>
<evidence type="ECO:0000313" key="2">
    <source>
        <dbReference type="EMBL" id="GJM50358.1"/>
    </source>
</evidence>
<protein>
    <recommendedName>
        <fullName evidence="6">DUF4352 domain-containing protein</fullName>
    </recommendedName>
</protein>
<gene>
    <name evidence="2" type="ORF">RCZ15_13310</name>
    <name evidence="3" type="ORF">RCZ16_21910</name>
</gene>
<evidence type="ECO:0000256" key="1">
    <source>
        <dbReference type="SAM" id="Phobius"/>
    </source>
</evidence>
<dbReference type="EMBL" id="BQKB01000050">
    <property type="protein sequence ID" value="GJM53875.1"/>
    <property type="molecule type" value="Genomic_DNA"/>
</dbReference>
<evidence type="ECO:0000313" key="4">
    <source>
        <dbReference type="Proteomes" id="UP001207736"/>
    </source>
</evidence>
<keyword evidence="5" id="KW-1185">Reference proteome</keyword>
<dbReference type="Proteomes" id="UP001208692">
    <property type="component" value="Unassembled WGS sequence"/>
</dbReference>